<proteinExistence type="predicted"/>
<dbReference type="AlphaFoldDB" id="A0A8A1L8Q4"/>
<name>A0A8A1L8Q4_AJEC8</name>
<dbReference type="EMBL" id="CP069102">
    <property type="protein sequence ID" value="QSS50469.1"/>
    <property type="molecule type" value="Genomic_DNA"/>
</dbReference>
<reference evidence="2" key="1">
    <citation type="submission" date="2021-01" db="EMBL/GenBank/DDBJ databases">
        <title>Chromosome-level genome assembly of a human fungal pathogen reveals clustering of transcriptionally co-regulated genes.</title>
        <authorList>
            <person name="Voorhies M."/>
            <person name="Cohen S."/>
            <person name="Shea T.P."/>
            <person name="Petrus S."/>
            <person name="Munoz J.F."/>
            <person name="Poplawski S."/>
            <person name="Goldman W.E."/>
            <person name="Michael T."/>
            <person name="Cuomo C.A."/>
            <person name="Sil A."/>
            <person name="Beyhan S."/>
        </authorList>
    </citation>
    <scope>NUCLEOTIDE SEQUENCE</scope>
    <source>
        <strain evidence="2">H88</strain>
    </source>
</reference>
<gene>
    <name evidence="2" type="ORF">I7I53_11167</name>
</gene>
<dbReference type="VEuPathDB" id="FungiDB:I7I53_11167"/>
<keyword evidence="1" id="KW-0472">Membrane</keyword>
<organism evidence="2 3">
    <name type="scientific">Ajellomyces capsulatus (strain H88)</name>
    <name type="common">Darling's disease fungus</name>
    <name type="synonym">Histoplasma capsulatum</name>
    <dbReference type="NCBI Taxonomy" id="544711"/>
    <lineage>
        <taxon>Eukaryota</taxon>
        <taxon>Fungi</taxon>
        <taxon>Dikarya</taxon>
        <taxon>Ascomycota</taxon>
        <taxon>Pezizomycotina</taxon>
        <taxon>Eurotiomycetes</taxon>
        <taxon>Eurotiomycetidae</taxon>
        <taxon>Onygenales</taxon>
        <taxon>Ajellomycetaceae</taxon>
        <taxon>Histoplasma</taxon>
    </lineage>
</organism>
<evidence type="ECO:0000313" key="2">
    <source>
        <dbReference type="EMBL" id="QSS50469.1"/>
    </source>
</evidence>
<keyword evidence="1" id="KW-0812">Transmembrane</keyword>
<accession>A0A8A1L8Q4</accession>
<protein>
    <submittedName>
        <fullName evidence="2">Uncharacterized protein</fullName>
    </submittedName>
</protein>
<evidence type="ECO:0000313" key="3">
    <source>
        <dbReference type="Proteomes" id="UP000663419"/>
    </source>
</evidence>
<keyword evidence="1" id="KW-1133">Transmembrane helix</keyword>
<feature type="transmembrane region" description="Helical" evidence="1">
    <location>
        <begin position="43"/>
        <end position="60"/>
    </location>
</feature>
<evidence type="ECO:0000256" key="1">
    <source>
        <dbReference type="SAM" id="Phobius"/>
    </source>
</evidence>
<sequence length="104" mass="11676">MQGNHFFSYATQIEIGGACQLENKRGQTNPTATAFGRITYRQVDIVAACIFLLSLAILLIPPPHLLLPPFLLLSLSPCSRRCLISHQRHFPLRQPSRKPDLLLL</sequence>
<dbReference type="Proteomes" id="UP000663419">
    <property type="component" value="Chromosome 1"/>
</dbReference>